<protein>
    <submittedName>
        <fullName evidence="8">DoxX family protein</fullName>
    </submittedName>
</protein>
<accession>A0ABV7ZDG2</accession>
<feature type="transmembrane region" description="Helical" evidence="7">
    <location>
        <begin position="45"/>
        <end position="68"/>
    </location>
</feature>
<keyword evidence="4 7" id="KW-0812">Transmembrane</keyword>
<evidence type="ECO:0000313" key="9">
    <source>
        <dbReference type="Proteomes" id="UP001595803"/>
    </source>
</evidence>
<keyword evidence="5 7" id="KW-1133">Transmembrane helix</keyword>
<dbReference type="PANTHER" id="PTHR33452">
    <property type="entry name" value="OXIDOREDUCTASE CATD-RELATED"/>
    <property type="match status" value="1"/>
</dbReference>
<comment type="caution">
    <text evidence="8">The sequence shown here is derived from an EMBL/GenBank/DDBJ whole genome shotgun (WGS) entry which is preliminary data.</text>
</comment>
<proteinExistence type="inferred from homology"/>
<keyword evidence="6 7" id="KW-0472">Membrane</keyword>
<evidence type="ECO:0000256" key="5">
    <source>
        <dbReference type="ARBA" id="ARBA00022989"/>
    </source>
</evidence>
<evidence type="ECO:0000256" key="7">
    <source>
        <dbReference type="SAM" id="Phobius"/>
    </source>
</evidence>
<evidence type="ECO:0000256" key="1">
    <source>
        <dbReference type="ARBA" id="ARBA00004651"/>
    </source>
</evidence>
<dbReference type="PANTHER" id="PTHR33452:SF1">
    <property type="entry name" value="INNER MEMBRANE PROTEIN YPHA-RELATED"/>
    <property type="match status" value="1"/>
</dbReference>
<organism evidence="8 9">
    <name type="scientific">Deinococcus rufus</name>
    <dbReference type="NCBI Taxonomy" id="2136097"/>
    <lineage>
        <taxon>Bacteria</taxon>
        <taxon>Thermotogati</taxon>
        <taxon>Deinococcota</taxon>
        <taxon>Deinococci</taxon>
        <taxon>Deinococcales</taxon>
        <taxon>Deinococcaceae</taxon>
        <taxon>Deinococcus</taxon>
    </lineage>
</organism>
<evidence type="ECO:0000256" key="2">
    <source>
        <dbReference type="ARBA" id="ARBA00006679"/>
    </source>
</evidence>
<sequence>MPTHPELALALVRIATGAILVMHGWQKVFSAGLTGVTRQYAAAGLPLPLLVAPVTATLELLGGLLLLLGVGARGLAGVLGGVTVLIGAARWAHGALPAPAVEITVLLAAGCAAVLVGGPGRPGVDGRAEPGRRSRSRP</sequence>
<dbReference type="Proteomes" id="UP001595803">
    <property type="component" value="Unassembled WGS sequence"/>
</dbReference>
<evidence type="ECO:0000313" key="8">
    <source>
        <dbReference type="EMBL" id="MFC3835049.1"/>
    </source>
</evidence>
<feature type="transmembrane region" description="Helical" evidence="7">
    <location>
        <begin position="75"/>
        <end position="92"/>
    </location>
</feature>
<keyword evidence="9" id="KW-1185">Reference proteome</keyword>
<gene>
    <name evidence="8" type="ORF">ACFOSB_19485</name>
</gene>
<keyword evidence="3" id="KW-1003">Cell membrane</keyword>
<dbReference type="RefSeq" id="WP_322472044.1">
    <property type="nucleotide sequence ID" value="NZ_JBHRZG010000024.1"/>
</dbReference>
<comment type="subcellular location">
    <subcellularLocation>
        <location evidence="1">Cell membrane</location>
        <topology evidence="1">Multi-pass membrane protein</topology>
    </subcellularLocation>
</comment>
<dbReference type="Pfam" id="PF07681">
    <property type="entry name" value="DoxX"/>
    <property type="match status" value="1"/>
</dbReference>
<feature type="transmembrane region" description="Helical" evidence="7">
    <location>
        <begin position="7"/>
        <end position="25"/>
    </location>
</feature>
<dbReference type="EMBL" id="JBHRZG010000024">
    <property type="protein sequence ID" value="MFC3835049.1"/>
    <property type="molecule type" value="Genomic_DNA"/>
</dbReference>
<evidence type="ECO:0000256" key="3">
    <source>
        <dbReference type="ARBA" id="ARBA00022475"/>
    </source>
</evidence>
<evidence type="ECO:0000256" key="4">
    <source>
        <dbReference type="ARBA" id="ARBA00022692"/>
    </source>
</evidence>
<comment type="similarity">
    <text evidence="2">Belongs to the DoxX family.</text>
</comment>
<dbReference type="InterPro" id="IPR032808">
    <property type="entry name" value="DoxX"/>
</dbReference>
<reference evidence="9" key="1">
    <citation type="journal article" date="2019" name="Int. J. Syst. Evol. Microbiol.">
        <title>The Global Catalogue of Microorganisms (GCM) 10K type strain sequencing project: providing services to taxonomists for standard genome sequencing and annotation.</title>
        <authorList>
            <consortium name="The Broad Institute Genomics Platform"/>
            <consortium name="The Broad Institute Genome Sequencing Center for Infectious Disease"/>
            <person name="Wu L."/>
            <person name="Ma J."/>
        </authorList>
    </citation>
    <scope>NUCLEOTIDE SEQUENCE [LARGE SCALE GENOMIC DNA]</scope>
    <source>
        <strain evidence="9">CCTCC AB 2017081</strain>
    </source>
</reference>
<dbReference type="InterPro" id="IPR051907">
    <property type="entry name" value="DoxX-like_oxidoreductase"/>
</dbReference>
<name>A0ABV7ZDG2_9DEIO</name>
<evidence type="ECO:0000256" key="6">
    <source>
        <dbReference type="ARBA" id="ARBA00023136"/>
    </source>
</evidence>
<feature type="transmembrane region" description="Helical" evidence="7">
    <location>
        <begin position="98"/>
        <end position="117"/>
    </location>
</feature>